<dbReference type="EC" id="7.6.2.9" evidence="8"/>
<evidence type="ECO:0000256" key="7">
    <source>
        <dbReference type="ARBA" id="ARBA00023136"/>
    </source>
</evidence>
<dbReference type="InterPro" id="IPR013611">
    <property type="entry name" value="Transp-assoc_OB_typ2"/>
</dbReference>
<evidence type="ECO:0000256" key="1">
    <source>
        <dbReference type="ARBA" id="ARBA00022448"/>
    </source>
</evidence>
<evidence type="ECO:0000256" key="2">
    <source>
        <dbReference type="ARBA" id="ARBA00022475"/>
    </source>
</evidence>
<dbReference type="PANTHER" id="PTHR42781:SF5">
    <property type="entry name" value="PUTRESCINE TRANSPORT ATP-BINDING PROTEIN POTG"/>
    <property type="match status" value="1"/>
</dbReference>
<protein>
    <recommendedName>
        <fullName evidence="8">ABC-type quaternary amine transporter</fullName>
        <ecNumber evidence="8">7.6.2.9</ecNumber>
    </recommendedName>
</protein>
<evidence type="ECO:0000256" key="3">
    <source>
        <dbReference type="ARBA" id="ARBA00022519"/>
    </source>
</evidence>
<dbReference type="AlphaFoldDB" id="A0A926I595"/>
<dbReference type="GO" id="GO:0005524">
    <property type="term" value="F:ATP binding"/>
    <property type="evidence" value="ECO:0007669"/>
    <property type="project" value="UniProtKB-KW"/>
</dbReference>
<keyword evidence="3" id="KW-0997">Cell inner membrane</keyword>
<dbReference type="InterPro" id="IPR050093">
    <property type="entry name" value="ABC_SmlMolc_Importer"/>
</dbReference>
<dbReference type="PANTHER" id="PTHR42781">
    <property type="entry name" value="SPERMIDINE/PUTRESCINE IMPORT ATP-BINDING PROTEIN POTA"/>
    <property type="match status" value="1"/>
</dbReference>
<evidence type="ECO:0000313" key="10">
    <source>
        <dbReference type="EMBL" id="MBC8568664.1"/>
    </source>
</evidence>
<name>A0A926I595_9FIRM</name>
<dbReference type="InterPro" id="IPR003439">
    <property type="entry name" value="ABC_transporter-like_ATP-bd"/>
</dbReference>
<dbReference type="SUPFAM" id="SSF50331">
    <property type="entry name" value="MOP-like"/>
    <property type="match status" value="1"/>
</dbReference>
<comment type="caution">
    <text evidence="10">The sequence shown here is derived from an EMBL/GenBank/DDBJ whole genome shotgun (WGS) entry which is preliminary data.</text>
</comment>
<keyword evidence="1" id="KW-0813">Transport</keyword>
<sequence length="333" mass="37161">MFLSIQNVNKSFGDQTVLKDVSVDIEKGEMVSILGPSGCGKTTLLKIIAGLEQPSGGKIVINGRDCTKLPPSKRNFGIVFQSYALFPNMTVEQNIMFGLKEQKALSKEERRSRCEEVIRMVDLEGHRKKYPSQLSGGQQQRTALARAIALKPEYLLLDEPLSALDAKVRVKLRTEICHIQKKLGITTIMVTHDQEEALTMADKIVVMNNAQVEQIGTPHEIYNDPKTIFVANFIGTMNLYRASDGEMLGVRPEKIGISREISNSGAESWEGRVKEVEFRGPLTRVYGELTSKDPICVDISSETVKKLALRSEDEIFFQIPKTGILRYVNNEVG</sequence>
<dbReference type="GO" id="GO:0043190">
    <property type="term" value="C:ATP-binding cassette (ABC) transporter complex"/>
    <property type="evidence" value="ECO:0007669"/>
    <property type="project" value="InterPro"/>
</dbReference>
<dbReference type="InterPro" id="IPR027417">
    <property type="entry name" value="P-loop_NTPase"/>
</dbReference>
<feature type="domain" description="ABC transporter" evidence="9">
    <location>
        <begin position="3"/>
        <end position="234"/>
    </location>
</feature>
<dbReference type="GO" id="GO:0015418">
    <property type="term" value="F:ABC-type quaternary ammonium compound transporting activity"/>
    <property type="evidence" value="ECO:0007669"/>
    <property type="project" value="UniProtKB-EC"/>
</dbReference>
<dbReference type="FunFam" id="3.40.50.300:FF:000425">
    <property type="entry name" value="Probable ABC transporter, ATP-binding subunit"/>
    <property type="match status" value="1"/>
</dbReference>
<evidence type="ECO:0000256" key="8">
    <source>
        <dbReference type="ARBA" id="ARBA00066388"/>
    </source>
</evidence>
<dbReference type="Pfam" id="PF00005">
    <property type="entry name" value="ABC_tran"/>
    <property type="match status" value="1"/>
</dbReference>
<dbReference type="InterPro" id="IPR008995">
    <property type="entry name" value="Mo/tungstate-bd_C_term_dom"/>
</dbReference>
<dbReference type="GO" id="GO:0016887">
    <property type="term" value="F:ATP hydrolysis activity"/>
    <property type="evidence" value="ECO:0007669"/>
    <property type="project" value="InterPro"/>
</dbReference>
<evidence type="ECO:0000259" key="9">
    <source>
        <dbReference type="PROSITE" id="PS50893"/>
    </source>
</evidence>
<dbReference type="InterPro" id="IPR003593">
    <property type="entry name" value="AAA+_ATPase"/>
</dbReference>
<dbReference type="Proteomes" id="UP000610862">
    <property type="component" value="Unassembled WGS sequence"/>
</dbReference>
<evidence type="ECO:0000256" key="5">
    <source>
        <dbReference type="ARBA" id="ARBA00022840"/>
    </source>
</evidence>
<keyword evidence="5 10" id="KW-0067">ATP-binding</keyword>
<evidence type="ECO:0000256" key="4">
    <source>
        <dbReference type="ARBA" id="ARBA00022741"/>
    </source>
</evidence>
<dbReference type="PROSITE" id="PS50893">
    <property type="entry name" value="ABC_TRANSPORTER_2"/>
    <property type="match status" value="1"/>
</dbReference>
<dbReference type="Gene3D" id="3.40.50.300">
    <property type="entry name" value="P-loop containing nucleotide triphosphate hydrolases"/>
    <property type="match status" value="1"/>
</dbReference>
<dbReference type="SUPFAM" id="SSF52540">
    <property type="entry name" value="P-loop containing nucleoside triphosphate hydrolases"/>
    <property type="match status" value="1"/>
</dbReference>
<evidence type="ECO:0000313" key="11">
    <source>
        <dbReference type="Proteomes" id="UP000610862"/>
    </source>
</evidence>
<keyword evidence="7" id="KW-0472">Membrane</keyword>
<keyword evidence="11" id="KW-1185">Reference proteome</keyword>
<keyword evidence="2" id="KW-1003">Cell membrane</keyword>
<gene>
    <name evidence="10" type="ORF">H8692_07835</name>
</gene>
<evidence type="ECO:0000256" key="6">
    <source>
        <dbReference type="ARBA" id="ARBA00022967"/>
    </source>
</evidence>
<accession>A0A926I595</accession>
<keyword evidence="6" id="KW-1278">Translocase</keyword>
<dbReference type="RefSeq" id="WP_187525390.1">
    <property type="nucleotide sequence ID" value="NZ_JACRTA010000002.1"/>
</dbReference>
<dbReference type="Pfam" id="PF08402">
    <property type="entry name" value="TOBE_2"/>
    <property type="match status" value="1"/>
</dbReference>
<reference evidence="10" key="1">
    <citation type="submission" date="2020-08" db="EMBL/GenBank/DDBJ databases">
        <title>Genome public.</title>
        <authorList>
            <person name="Liu C."/>
            <person name="Sun Q."/>
        </authorList>
    </citation>
    <scope>NUCLEOTIDE SEQUENCE</scope>
    <source>
        <strain evidence="10">NSJ-24</strain>
    </source>
</reference>
<keyword evidence="4" id="KW-0547">Nucleotide-binding</keyword>
<dbReference type="EMBL" id="JACRTA010000002">
    <property type="protein sequence ID" value="MBC8568664.1"/>
    <property type="molecule type" value="Genomic_DNA"/>
</dbReference>
<organism evidence="10 11">
    <name type="scientific">Lentihominibacter hominis</name>
    <dbReference type="NCBI Taxonomy" id="2763645"/>
    <lineage>
        <taxon>Bacteria</taxon>
        <taxon>Bacillati</taxon>
        <taxon>Bacillota</taxon>
        <taxon>Clostridia</taxon>
        <taxon>Peptostreptococcales</taxon>
        <taxon>Anaerovoracaceae</taxon>
        <taxon>Lentihominibacter</taxon>
    </lineage>
</organism>
<proteinExistence type="predicted"/>
<dbReference type="SMART" id="SM00382">
    <property type="entry name" value="AAA"/>
    <property type="match status" value="1"/>
</dbReference>